<dbReference type="FunFam" id="1.10.630.10:FF:000011">
    <property type="entry name" value="Cytochrome P450 83B1"/>
    <property type="match status" value="2"/>
</dbReference>
<dbReference type="InterPro" id="IPR036396">
    <property type="entry name" value="Cyt_P450_sf"/>
</dbReference>
<dbReference type="InterPro" id="IPR017972">
    <property type="entry name" value="Cyt_P450_CS"/>
</dbReference>
<evidence type="ECO:0000256" key="3">
    <source>
        <dbReference type="ARBA" id="ARBA00023004"/>
    </source>
</evidence>
<feature type="domain" description="Pectinesterase inhibitor" evidence="7">
    <location>
        <begin position="1256"/>
        <end position="1422"/>
    </location>
</feature>
<feature type="signal peptide" evidence="6">
    <location>
        <begin position="1"/>
        <end position="20"/>
    </location>
</feature>
<evidence type="ECO:0000256" key="1">
    <source>
        <dbReference type="ARBA" id="ARBA00010617"/>
    </source>
</evidence>
<dbReference type="PROSITE" id="PS00086">
    <property type="entry name" value="CYTOCHROME_P450"/>
    <property type="match status" value="2"/>
</dbReference>
<name>A0A835KIL7_9POAL</name>
<proteinExistence type="inferred from homology"/>
<dbReference type="GO" id="GO:0004497">
    <property type="term" value="F:monooxygenase activity"/>
    <property type="evidence" value="ECO:0007669"/>
    <property type="project" value="InterPro"/>
</dbReference>
<keyword evidence="5" id="KW-0812">Transmembrane</keyword>
<gene>
    <name evidence="8" type="ORF">HU200_014880</name>
</gene>
<dbReference type="NCBIfam" id="TIGR01614">
    <property type="entry name" value="PME_inhib"/>
    <property type="match status" value="1"/>
</dbReference>
<dbReference type="EMBL" id="JACEFO010001600">
    <property type="protein sequence ID" value="KAF8733575.1"/>
    <property type="molecule type" value="Genomic_DNA"/>
</dbReference>
<dbReference type="GO" id="GO:0004857">
    <property type="term" value="F:enzyme inhibitor activity"/>
    <property type="evidence" value="ECO:0007669"/>
    <property type="project" value="InterPro"/>
</dbReference>
<dbReference type="Proteomes" id="UP000636709">
    <property type="component" value="Unassembled WGS sequence"/>
</dbReference>
<keyword evidence="6" id="KW-0732">Signal</keyword>
<dbReference type="InterPro" id="IPR035513">
    <property type="entry name" value="Invertase/methylesterase_inhib"/>
</dbReference>
<keyword evidence="4" id="KW-0349">Heme</keyword>
<protein>
    <recommendedName>
        <fullName evidence="7">Pectinesterase inhibitor domain-containing protein</fullName>
    </recommendedName>
</protein>
<dbReference type="Pfam" id="PF04043">
    <property type="entry name" value="PMEI"/>
    <property type="match status" value="1"/>
</dbReference>
<sequence length="1464" mass="158245">MDVSPFAAAVLLLFVALVSRLVFSKKKGGHGRRLPPSPPGLPLFGNLPLVGSLTHRKLQSMAAKHGPVMLLHLGRVPTVVASSAAAAQGIMKTHDVSFASRPRVRMAERLLSEHDMAFAPYGERWRHARRVSVIHLLNNRRVSSFRYIREQESAAMVAGIRRAIAGGGAAAVNLNAVLISFANRVISRAAFGEDGSNVLDGGEKLAKLFGDFEELLGMATVGEFVPGMAWVDTLMRLDAKAARTSAEMGSLLDRVVDVHQQRRRRGARPPEGDDHRDFVDVLLDLKEAEEKTSDGVPFDNSFIKAMVQVIFAAGTDTTYAALIWAMAELMNHPREMHKLQDEVRTVVGDGGHVTEDHLEKLRYLKHVIKETLRLHAPLPLMLPHETTEDTELLGYHVPARTRVIVNAWAIARDPATWEHADEFMPGRFAGEDHKTDYLFTQDFRFVPFGGGRRGCPGIGFAAPSMEMALASLVYHFDWELPAGAGSKLQMDEMDGLSVRLKETLHLGRPAAAGNPSRTDPRRLVVRASALRLSLMMLAATKRQRPCRLGRTGSPVVPAHVCTARSCCNAEEALSGPPSVRPPRYGDYWRQARHVCVVHLLRIRHASLTLLRQRLFTEAGQAGTLQEARCSDEFFAAPVTYIGSVRKNSFASICTALVRACHYVDALTHYKRDSFGALILGLKLNMDVSLVALLFTAAAVALVLLLSSATNRRASGRRLPPSPPGLPLLGHLHLLGSLPHRALAASHGPVILLRLGRVPTVVASSPAAAEEALKTRDLAFSGRPRLLMAQRLLYDCDMVFAPYGHYWRRARRVCVLHVLGPRRTASFRRVREQEVAALVARVHAGGGGGGVNLSDALICYAKAVISRAAFGEGDYGLDGDDGGEKLRLVFVEFEELIAAAPMREISPWLGWVDMITGLEAKTRRTFEALDGFLERVIADHRSRRQRPGGRRQVLADDRGVDDDHRDFVDVLLDVNEMDDEDTRLELHTDNIKAIIMDIFAAGTDTSYTVLEWAMAELINHPDKMRKLQAEIRGAIAAAGHVTEDDLGEMPYLKAVISETLRLHTPAPLLIPRETTEDTELLGYGIPAGTRVVINAWAIARDPASWGERAEEFLPERFAGEAAMDYGKVGQDFRFVPFSGGRRGCPGAGFAAPAVELALASMLYHFDWELTTADGGVKRSAGTTPPSLDMSEAYGLSVRLKAPLLVLATPWLTMASILFAAAAAAVTLTSSLLTDAATLSPPWLAIPPPPPPCVAPASAVAFLRARCATTLYGVVCYNTLIPYACTFHTSHVKLARAATDVNSAWLRGLSKRVKELVAARGGSGAAGAAAEAAALRDCAGTVSSAAGLAKQTAAELAKLDGAGATAGRKQIRWSVSNAQTWLSASMTNEATCTDGIGVAATLAAREVVIGVVRAKESTSIALALVNGIPHGFTFLPLGGARRGCPGVEFGMSNVDPMGSKAPCVPP</sequence>
<evidence type="ECO:0000256" key="5">
    <source>
        <dbReference type="SAM" id="Phobius"/>
    </source>
</evidence>
<reference evidence="8" key="1">
    <citation type="submission" date="2020-07" db="EMBL/GenBank/DDBJ databases">
        <title>Genome sequence and genetic diversity analysis of an under-domesticated orphan crop, white fonio (Digitaria exilis).</title>
        <authorList>
            <person name="Bennetzen J.L."/>
            <person name="Chen S."/>
            <person name="Ma X."/>
            <person name="Wang X."/>
            <person name="Yssel A.E.J."/>
            <person name="Chaluvadi S.R."/>
            <person name="Johnson M."/>
            <person name="Gangashetty P."/>
            <person name="Hamidou F."/>
            <person name="Sanogo M.D."/>
            <person name="Zwaenepoel A."/>
            <person name="Wallace J."/>
            <person name="Van De Peer Y."/>
            <person name="Van Deynze A."/>
        </authorList>
    </citation>
    <scope>NUCLEOTIDE SEQUENCE</scope>
    <source>
        <tissue evidence="8">Leaves</tissue>
    </source>
</reference>
<dbReference type="PANTHER" id="PTHR47955:SF15">
    <property type="entry name" value="CYTOCHROME P450 71A2-LIKE"/>
    <property type="match status" value="1"/>
</dbReference>
<evidence type="ECO:0000259" key="7">
    <source>
        <dbReference type="SMART" id="SM00856"/>
    </source>
</evidence>
<comment type="similarity">
    <text evidence="1">Belongs to the cytochrome P450 family.</text>
</comment>
<dbReference type="InterPro" id="IPR002401">
    <property type="entry name" value="Cyt_P450_E_grp-I"/>
</dbReference>
<dbReference type="PRINTS" id="PR00385">
    <property type="entry name" value="P450"/>
</dbReference>
<comment type="caution">
    <text evidence="8">The sequence shown here is derived from an EMBL/GenBank/DDBJ whole genome shotgun (WGS) entry which is preliminary data.</text>
</comment>
<dbReference type="SUPFAM" id="SSF101148">
    <property type="entry name" value="Plant invertase/pectin methylesterase inhibitor"/>
    <property type="match status" value="1"/>
</dbReference>
<keyword evidence="2 4" id="KW-0479">Metal-binding</keyword>
<accession>A0A835KIL7</accession>
<organism evidence="8 9">
    <name type="scientific">Digitaria exilis</name>
    <dbReference type="NCBI Taxonomy" id="1010633"/>
    <lineage>
        <taxon>Eukaryota</taxon>
        <taxon>Viridiplantae</taxon>
        <taxon>Streptophyta</taxon>
        <taxon>Embryophyta</taxon>
        <taxon>Tracheophyta</taxon>
        <taxon>Spermatophyta</taxon>
        <taxon>Magnoliopsida</taxon>
        <taxon>Liliopsida</taxon>
        <taxon>Poales</taxon>
        <taxon>Poaceae</taxon>
        <taxon>PACMAD clade</taxon>
        <taxon>Panicoideae</taxon>
        <taxon>Panicodae</taxon>
        <taxon>Paniceae</taxon>
        <taxon>Anthephorinae</taxon>
        <taxon>Digitaria</taxon>
    </lineage>
</organism>
<dbReference type="OrthoDB" id="1430376at2759"/>
<dbReference type="PRINTS" id="PR00463">
    <property type="entry name" value="EP450I"/>
</dbReference>
<dbReference type="Gene3D" id="1.20.140.40">
    <property type="entry name" value="Invertase/pectin methylesterase inhibitor family protein"/>
    <property type="match status" value="1"/>
</dbReference>
<dbReference type="InterPro" id="IPR001128">
    <property type="entry name" value="Cyt_P450"/>
</dbReference>
<keyword evidence="3 4" id="KW-0408">Iron</keyword>
<dbReference type="GO" id="GO:0016705">
    <property type="term" value="F:oxidoreductase activity, acting on paired donors, with incorporation or reduction of molecular oxygen"/>
    <property type="evidence" value="ECO:0007669"/>
    <property type="project" value="InterPro"/>
</dbReference>
<evidence type="ECO:0000256" key="4">
    <source>
        <dbReference type="PIRSR" id="PIRSR602401-1"/>
    </source>
</evidence>
<keyword evidence="9" id="KW-1185">Reference proteome</keyword>
<evidence type="ECO:0000313" key="9">
    <source>
        <dbReference type="Proteomes" id="UP000636709"/>
    </source>
</evidence>
<dbReference type="GO" id="GO:0020037">
    <property type="term" value="F:heme binding"/>
    <property type="evidence" value="ECO:0007669"/>
    <property type="project" value="InterPro"/>
</dbReference>
<comment type="cofactor">
    <cofactor evidence="4">
        <name>heme</name>
        <dbReference type="ChEBI" id="CHEBI:30413"/>
    </cofactor>
</comment>
<dbReference type="SMART" id="SM00856">
    <property type="entry name" value="PMEI"/>
    <property type="match status" value="1"/>
</dbReference>
<dbReference type="SUPFAM" id="SSF48264">
    <property type="entry name" value="Cytochrome P450"/>
    <property type="match status" value="2"/>
</dbReference>
<dbReference type="GO" id="GO:0005506">
    <property type="term" value="F:iron ion binding"/>
    <property type="evidence" value="ECO:0007669"/>
    <property type="project" value="InterPro"/>
</dbReference>
<keyword evidence="5" id="KW-1133">Transmembrane helix</keyword>
<dbReference type="CDD" id="cd11072">
    <property type="entry name" value="CYP71-like"/>
    <property type="match status" value="2"/>
</dbReference>
<feature type="binding site" description="axial binding residue" evidence="4">
    <location>
        <position position="455"/>
    </location>
    <ligand>
        <name>heme</name>
        <dbReference type="ChEBI" id="CHEBI:30413"/>
    </ligand>
    <ligandPart>
        <name>Fe</name>
        <dbReference type="ChEBI" id="CHEBI:18248"/>
    </ligandPart>
</feature>
<dbReference type="CDD" id="cd15798">
    <property type="entry name" value="PMEI-like_3"/>
    <property type="match status" value="1"/>
</dbReference>
<keyword evidence="5" id="KW-0472">Membrane</keyword>
<evidence type="ECO:0000256" key="2">
    <source>
        <dbReference type="ARBA" id="ARBA00022723"/>
    </source>
</evidence>
<evidence type="ECO:0000313" key="8">
    <source>
        <dbReference type="EMBL" id="KAF8733575.1"/>
    </source>
</evidence>
<feature type="transmembrane region" description="Helical" evidence="5">
    <location>
        <begin position="687"/>
        <end position="708"/>
    </location>
</feature>
<dbReference type="Pfam" id="PF00067">
    <property type="entry name" value="p450"/>
    <property type="match status" value="2"/>
</dbReference>
<dbReference type="Gene3D" id="1.10.630.10">
    <property type="entry name" value="Cytochrome P450"/>
    <property type="match status" value="2"/>
</dbReference>
<evidence type="ECO:0000256" key="6">
    <source>
        <dbReference type="SAM" id="SignalP"/>
    </source>
</evidence>
<dbReference type="InterPro" id="IPR006501">
    <property type="entry name" value="Pectinesterase_inhib_dom"/>
</dbReference>
<feature type="transmembrane region" description="Helical" evidence="5">
    <location>
        <begin position="1202"/>
        <end position="1224"/>
    </location>
</feature>
<feature type="chain" id="PRO_5032815948" description="Pectinesterase inhibitor domain-containing protein" evidence="6">
    <location>
        <begin position="21"/>
        <end position="1464"/>
    </location>
</feature>
<dbReference type="PANTHER" id="PTHR47955">
    <property type="entry name" value="CYTOCHROME P450 FAMILY 71 PROTEIN"/>
    <property type="match status" value="1"/>
</dbReference>